<evidence type="ECO:0000313" key="6">
    <source>
        <dbReference type="Proteomes" id="UP000075666"/>
    </source>
</evidence>
<dbReference type="STRING" id="46224.B4102_3501"/>
<evidence type="ECO:0000256" key="1">
    <source>
        <dbReference type="ARBA" id="ARBA00004613"/>
    </source>
</evidence>
<organism evidence="5 6">
    <name type="scientific">Heyndrickxia sporothermodurans</name>
    <dbReference type="NCBI Taxonomy" id="46224"/>
    <lineage>
        <taxon>Bacteria</taxon>
        <taxon>Bacillati</taxon>
        <taxon>Bacillota</taxon>
        <taxon>Bacilli</taxon>
        <taxon>Bacillales</taxon>
        <taxon>Bacillaceae</taxon>
        <taxon>Heyndrickxia</taxon>
    </lineage>
</organism>
<dbReference type="Proteomes" id="UP000075666">
    <property type="component" value="Unassembled WGS sequence"/>
</dbReference>
<dbReference type="PROSITE" id="PS51257">
    <property type="entry name" value="PROKAR_LIPOPROTEIN"/>
    <property type="match status" value="1"/>
</dbReference>
<dbReference type="InterPro" id="IPR011050">
    <property type="entry name" value="Pectin_lyase_fold/virulence"/>
</dbReference>
<gene>
    <name evidence="5" type="ORF">B4102_3501</name>
</gene>
<dbReference type="GO" id="GO:0016837">
    <property type="term" value="F:carbon-oxygen lyase activity, acting on polysaccharides"/>
    <property type="evidence" value="ECO:0007669"/>
    <property type="project" value="TreeGrafter"/>
</dbReference>
<dbReference type="Pfam" id="PF07602">
    <property type="entry name" value="DUF1565"/>
    <property type="match status" value="1"/>
</dbReference>
<dbReference type="Gene3D" id="2.160.20.10">
    <property type="entry name" value="Single-stranded right-handed beta-helix, Pectin lyase-like"/>
    <property type="match status" value="1"/>
</dbReference>
<dbReference type="EMBL" id="LQYN01000079">
    <property type="protein sequence ID" value="KYC98271.1"/>
    <property type="molecule type" value="Genomic_DNA"/>
</dbReference>
<evidence type="ECO:0000313" key="5">
    <source>
        <dbReference type="EMBL" id="KYC98271.1"/>
    </source>
</evidence>
<keyword evidence="3" id="KW-0732">Signal</keyword>
<comment type="subcellular location">
    <subcellularLocation>
        <location evidence="1">Secreted</location>
    </subcellularLocation>
</comment>
<keyword evidence="6" id="KW-1185">Reference proteome</keyword>
<dbReference type="PATRIC" id="fig|46224.3.peg.4043"/>
<sequence>MKFTKFLTRNDEMKKLAFLLLFAVAILIGCAFNNTNAKQDKNIYVALNGNDQNNGTKSKPFRTLKKAASEAMAGTTVYIRKGTPLC</sequence>
<dbReference type="PANTHER" id="PTHR40088:SF2">
    <property type="entry name" value="SECRETED SUGAR HYDROLASE"/>
    <property type="match status" value="1"/>
</dbReference>
<dbReference type="InterPro" id="IPR052052">
    <property type="entry name" value="Polysaccharide_Lyase_9"/>
</dbReference>
<proteinExistence type="predicted"/>
<feature type="domain" description="DUF1565" evidence="4">
    <location>
        <begin position="48"/>
        <end position="83"/>
    </location>
</feature>
<dbReference type="InterPro" id="IPR012334">
    <property type="entry name" value="Pectin_lyas_fold"/>
</dbReference>
<evidence type="ECO:0000256" key="3">
    <source>
        <dbReference type="ARBA" id="ARBA00022729"/>
    </source>
</evidence>
<dbReference type="PANTHER" id="PTHR40088">
    <property type="entry name" value="PECTATE LYASE (EUROFUNG)"/>
    <property type="match status" value="1"/>
</dbReference>
<accession>A0A150KMM2</accession>
<evidence type="ECO:0000259" key="4">
    <source>
        <dbReference type="Pfam" id="PF07602"/>
    </source>
</evidence>
<evidence type="ECO:0000256" key="2">
    <source>
        <dbReference type="ARBA" id="ARBA00022525"/>
    </source>
</evidence>
<dbReference type="GO" id="GO:0005576">
    <property type="term" value="C:extracellular region"/>
    <property type="evidence" value="ECO:0007669"/>
    <property type="project" value="UniProtKB-SubCell"/>
</dbReference>
<protein>
    <recommendedName>
        <fullName evidence="4">DUF1565 domain-containing protein</fullName>
    </recommendedName>
</protein>
<comment type="caution">
    <text evidence="5">The sequence shown here is derived from an EMBL/GenBank/DDBJ whole genome shotgun (WGS) entry which is preliminary data.</text>
</comment>
<dbReference type="AlphaFoldDB" id="A0A150KMM2"/>
<reference evidence="5 6" key="1">
    <citation type="submission" date="2016-01" db="EMBL/GenBank/DDBJ databases">
        <title>Genome Sequences of Twelve Sporeforming Bacillus Species Isolated from Foods.</title>
        <authorList>
            <person name="Berendsen E.M."/>
            <person name="Wells-Bennik M.H."/>
            <person name="Krawcyk A.O."/>
            <person name="De Jong A."/>
            <person name="Holsappel S."/>
            <person name="Eijlander R.T."/>
            <person name="Kuipers O.P."/>
        </authorList>
    </citation>
    <scope>NUCLEOTIDE SEQUENCE [LARGE SCALE GENOMIC DNA]</scope>
    <source>
        <strain evidence="5 6">B4102</strain>
    </source>
</reference>
<keyword evidence="2" id="KW-0964">Secreted</keyword>
<name>A0A150KMM2_9BACI</name>
<dbReference type="InterPro" id="IPR011459">
    <property type="entry name" value="DUF1565"/>
</dbReference>
<dbReference type="SUPFAM" id="SSF51126">
    <property type="entry name" value="Pectin lyase-like"/>
    <property type="match status" value="1"/>
</dbReference>